<evidence type="ECO:0000256" key="1">
    <source>
        <dbReference type="ARBA" id="ARBA00022723"/>
    </source>
</evidence>
<accession>S8DT30</accession>
<evidence type="ECO:0000256" key="2">
    <source>
        <dbReference type="ARBA" id="ARBA00022771"/>
    </source>
</evidence>
<dbReference type="Pfam" id="PF01753">
    <property type="entry name" value="zf-MYND"/>
    <property type="match status" value="1"/>
</dbReference>
<sequence>MYAKCCVRQAFKIQERWDEEQGRMAVIRCNDRSGITMNPLAPWLQRAPADALGSFIEGRLKFMDYMEKLDDALPDGHADKADPAYRYASIKFPGLLAPLSRLIPKNNGHIMSGAWNGIVDGYIALGTDSRRPLEIEQAAKLDDDFTPLWNRCEASGCDAVEQPWRKMKCCSGCKLIYYCSATCQRAHWKEHRTDCKTRTHAPQMLRSQARYLKAHTDIFEPAYAKILSGEPLDANTAMVKGVLDDTIT</sequence>
<keyword evidence="2 4" id="KW-0863">Zinc-finger</keyword>
<keyword evidence="3" id="KW-0862">Zinc</keyword>
<reference evidence="6 7" key="1">
    <citation type="journal article" date="2012" name="Science">
        <title>The Paleozoic origin of enzymatic lignin decomposition reconstructed from 31 fungal genomes.</title>
        <authorList>
            <person name="Floudas D."/>
            <person name="Binder M."/>
            <person name="Riley R."/>
            <person name="Barry K."/>
            <person name="Blanchette R.A."/>
            <person name="Henrissat B."/>
            <person name="Martinez A.T."/>
            <person name="Otillar R."/>
            <person name="Spatafora J.W."/>
            <person name="Yadav J.S."/>
            <person name="Aerts A."/>
            <person name="Benoit I."/>
            <person name="Boyd A."/>
            <person name="Carlson A."/>
            <person name="Copeland A."/>
            <person name="Coutinho P.M."/>
            <person name="de Vries R.P."/>
            <person name="Ferreira P."/>
            <person name="Findley K."/>
            <person name="Foster B."/>
            <person name="Gaskell J."/>
            <person name="Glotzer D."/>
            <person name="Gorecki P."/>
            <person name="Heitman J."/>
            <person name="Hesse C."/>
            <person name="Hori C."/>
            <person name="Igarashi K."/>
            <person name="Jurgens J.A."/>
            <person name="Kallen N."/>
            <person name="Kersten P."/>
            <person name="Kohler A."/>
            <person name="Kuees U."/>
            <person name="Kumar T.K.A."/>
            <person name="Kuo A."/>
            <person name="LaButti K."/>
            <person name="Larrondo L.F."/>
            <person name="Lindquist E."/>
            <person name="Ling A."/>
            <person name="Lombard V."/>
            <person name="Lucas S."/>
            <person name="Lundell T."/>
            <person name="Martin R."/>
            <person name="McLaughlin D.J."/>
            <person name="Morgenstern I."/>
            <person name="Morin E."/>
            <person name="Murat C."/>
            <person name="Nagy L.G."/>
            <person name="Nolan M."/>
            <person name="Ohm R.A."/>
            <person name="Patyshakuliyeva A."/>
            <person name="Rokas A."/>
            <person name="Ruiz-Duenas F.J."/>
            <person name="Sabat G."/>
            <person name="Salamov A."/>
            <person name="Samejima M."/>
            <person name="Schmutz J."/>
            <person name="Slot J.C."/>
            <person name="St John F."/>
            <person name="Stenlid J."/>
            <person name="Sun H."/>
            <person name="Sun S."/>
            <person name="Syed K."/>
            <person name="Tsang A."/>
            <person name="Wiebenga A."/>
            <person name="Young D."/>
            <person name="Pisabarro A."/>
            <person name="Eastwood D.C."/>
            <person name="Martin F."/>
            <person name="Cullen D."/>
            <person name="Grigoriev I.V."/>
            <person name="Hibbett D.S."/>
        </authorList>
    </citation>
    <scope>NUCLEOTIDE SEQUENCE</scope>
    <source>
        <strain evidence="7">FP-58527</strain>
    </source>
</reference>
<dbReference type="InParanoid" id="S8DT30"/>
<dbReference type="STRING" id="743788.S8DT30"/>
<dbReference type="HOGENOM" id="CLU_1120210_0_0_1"/>
<dbReference type="SUPFAM" id="SSF144232">
    <property type="entry name" value="HIT/MYND zinc finger-like"/>
    <property type="match status" value="1"/>
</dbReference>
<dbReference type="InterPro" id="IPR002893">
    <property type="entry name" value="Znf_MYND"/>
</dbReference>
<dbReference type="EMBL" id="KE504189">
    <property type="protein sequence ID" value="EPS96406.1"/>
    <property type="molecule type" value="Genomic_DNA"/>
</dbReference>
<dbReference type="OrthoDB" id="2792537at2759"/>
<protein>
    <recommendedName>
        <fullName evidence="5">MYND-type domain-containing protein</fullName>
    </recommendedName>
</protein>
<gene>
    <name evidence="6" type="ORF">FOMPIDRAFT_88936</name>
</gene>
<feature type="domain" description="MYND-type" evidence="5">
    <location>
        <begin position="152"/>
        <end position="195"/>
    </location>
</feature>
<keyword evidence="7" id="KW-1185">Reference proteome</keyword>
<dbReference type="PROSITE" id="PS01360">
    <property type="entry name" value="ZF_MYND_1"/>
    <property type="match status" value="1"/>
</dbReference>
<evidence type="ECO:0000313" key="6">
    <source>
        <dbReference type="EMBL" id="EPS96406.1"/>
    </source>
</evidence>
<evidence type="ECO:0000256" key="4">
    <source>
        <dbReference type="PROSITE-ProRule" id="PRU00134"/>
    </source>
</evidence>
<evidence type="ECO:0000313" key="7">
    <source>
        <dbReference type="Proteomes" id="UP000015241"/>
    </source>
</evidence>
<name>S8DT30_FOMSC</name>
<organism evidence="6 7">
    <name type="scientific">Fomitopsis schrenkii</name>
    <name type="common">Brown rot fungus</name>
    <dbReference type="NCBI Taxonomy" id="2126942"/>
    <lineage>
        <taxon>Eukaryota</taxon>
        <taxon>Fungi</taxon>
        <taxon>Dikarya</taxon>
        <taxon>Basidiomycota</taxon>
        <taxon>Agaricomycotina</taxon>
        <taxon>Agaricomycetes</taxon>
        <taxon>Polyporales</taxon>
        <taxon>Fomitopsis</taxon>
    </lineage>
</organism>
<evidence type="ECO:0000259" key="5">
    <source>
        <dbReference type="PROSITE" id="PS50865"/>
    </source>
</evidence>
<dbReference type="PROSITE" id="PS50865">
    <property type="entry name" value="ZF_MYND_2"/>
    <property type="match status" value="1"/>
</dbReference>
<dbReference type="Proteomes" id="UP000015241">
    <property type="component" value="Unassembled WGS sequence"/>
</dbReference>
<proteinExistence type="predicted"/>
<dbReference type="Gene3D" id="6.10.140.2220">
    <property type="match status" value="1"/>
</dbReference>
<dbReference type="GO" id="GO:0008270">
    <property type="term" value="F:zinc ion binding"/>
    <property type="evidence" value="ECO:0007669"/>
    <property type="project" value="UniProtKB-KW"/>
</dbReference>
<dbReference type="AlphaFoldDB" id="S8DT30"/>
<keyword evidence="1" id="KW-0479">Metal-binding</keyword>
<evidence type="ECO:0000256" key="3">
    <source>
        <dbReference type="ARBA" id="ARBA00022833"/>
    </source>
</evidence>